<organism evidence="1 2">
    <name type="scientific">Acetobacter persici</name>
    <dbReference type="NCBI Taxonomy" id="1076596"/>
    <lineage>
        <taxon>Bacteria</taxon>
        <taxon>Pseudomonadati</taxon>
        <taxon>Pseudomonadota</taxon>
        <taxon>Alphaproteobacteria</taxon>
        <taxon>Acetobacterales</taxon>
        <taxon>Acetobacteraceae</taxon>
        <taxon>Acetobacter</taxon>
    </lineage>
</organism>
<dbReference type="AlphaFoldDB" id="A0A6V8I4G4"/>
<evidence type="ECO:0000313" key="2">
    <source>
        <dbReference type="Proteomes" id="UP000548726"/>
    </source>
</evidence>
<name>A0A6V8I4G4_9PROT</name>
<proteinExistence type="predicted"/>
<accession>A0A6V8I4G4</accession>
<dbReference type="Proteomes" id="UP000548726">
    <property type="component" value="Unassembled WGS sequence"/>
</dbReference>
<keyword evidence="2" id="KW-1185">Reference proteome</keyword>
<reference evidence="1 2" key="1">
    <citation type="journal article" date="2020" name="Cell Rep.">
        <title>Local necrotic cells trigger systemic immune activation via gut microbiome dysbiosis in Drosophila.</title>
        <authorList>
            <person name="Kosakamoto H."/>
            <person name="Yamauchi T."/>
            <person name="Akuzawa-Tokita Y."/>
            <person name="Nishimura K."/>
            <person name="Soga T."/>
            <person name="Murakami T."/>
            <person name="Mori H."/>
            <person name="Yamamoto K."/>
            <person name="Miyazaki R."/>
            <person name="Koto A."/>
            <person name="Miura M."/>
            <person name="Obata F."/>
        </authorList>
    </citation>
    <scope>NUCLEOTIDE SEQUENCE [LARGE SCALE GENOMIC DNA]</scope>
    <source>
        <strain evidence="1 2">Ai</strain>
    </source>
</reference>
<evidence type="ECO:0000313" key="1">
    <source>
        <dbReference type="EMBL" id="GFE92463.1"/>
    </source>
</evidence>
<protein>
    <submittedName>
        <fullName evidence="1">Uncharacterized protein</fullName>
    </submittedName>
</protein>
<dbReference type="EMBL" id="BLJP01000001">
    <property type="protein sequence ID" value="GFE92463.1"/>
    <property type="molecule type" value="Genomic_DNA"/>
</dbReference>
<sequence>MGLFTQQRFSLRWTKPVPKDNSAFSQETRLNTIVLDCFFMQNAMNRKVLR</sequence>
<comment type="caution">
    <text evidence="1">The sequence shown here is derived from an EMBL/GenBank/DDBJ whole genome shotgun (WGS) entry which is preliminary data.</text>
</comment>
<gene>
    <name evidence="1" type="ORF">DmAi_05220</name>
</gene>